<evidence type="ECO:0000313" key="1">
    <source>
        <dbReference type="EMBL" id="RHG60501.1"/>
    </source>
</evidence>
<evidence type="ECO:0008006" key="3">
    <source>
        <dbReference type="Google" id="ProtNLM"/>
    </source>
</evidence>
<protein>
    <recommendedName>
        <fullName evidence="3">Transposase</fullName>
    </recommendedName>
</protein>
<organism evidence="1 2">
    <name type="scientific">Segatella copri</name>
    <dbReference type="NCBI Taxonomy" id="165179"/>
    <lineage>
        <taxon>Bacteria</taxon>
        <taxon>Pseudomonadati</taxon>
        <taxon>Bacteroidota</taxon>
        <taxon>Bacteroidia</taxon>
        <taxon>Bacteroidales</taxon>
        <taxon>Prevotellaceae</taxon>
        <taxon>Segatella</taxon>
    </lineage>
</organism>
<sequence length="98" mass="11064">MSILDKIPSLAENELFQKLAAIEDITALCKEDQEKYDDAIKVMRDHIAAYKGAIIEGRIEGKKEGKIEMAKIMLMENEPIDKIARYAGLAKEDILKLN</sequence>
<reference evidence="1 2" key="1">
    <citation type="submission" date="2018-08" db="EMBL/GenBank/DDBJ databases">
        <title>A genome reference for cultivated species of the human gut microbiota.</title>
        <authorList>
            <person name="Zou Y."/>
            <person name="Xue W."/>
            <person name="Luo G."/>
        </authorList>
    </citation>
    <scope>NUCLEOTIDE SEQUENCE [LARGE SCALE GENOMIC DNA]</scope>
    <source>
        <strain evidence="1 2">AM22-1</strain>
    </source>
</reference>
<comment type="caution">
    <text evidence="1">The sequence shown here is derived from an EMBL/GenBank/DDBJ whole genome shotgun (WGS) entry which is preliminary data.</text>
</comment>
<evidence type="ECO:0000313" key="2">
    <source>
        <dbReference type="Proteomes" id="UP000286501"/>
    </source>
</evidence>
<dbReference type="Proteomes" id="UP000286501">
    <property type="component" value="Unassembled WGS sequence"/>
</dbReference>
<dbReference type="AlphaFoldDB" id="A0A3R6DNB7"/>
<dbReference type="RefSeq" id="WP_118201885.1">
    <property type="nucleotide sequence ID" value="NZ_QRIE01000131.1"/>
</dbReference>
<proteinExistence type="predicted"/>
<name>A0A3R6DNB7_9BACT</name>
<gene>
    <name evidence="1" type="ORF">DW250_15945</name>
</gene>
<dbReference type="EMBL" id="QRIN01000136">
    <property type="protein sequence ID" value="RHG60501.1"/>
    <property type="molecule type" value="Genomic_DNA"/>
</dbReference>
<accession>A0A3R6DNB7</accession>